<comment type="similarity">
    <text evidence="1 2">Belongs to the small heat shock protein (HSP20) family.</text>
</comment>
<sequence>MAGIAKRDRFDIIPEPFRRFLEGDWESSWLRVEEYQEGNDMVVRAELPGIDPEKDVDITVAEGALRIAAERQEKSEHKEKSGYRSEFRYGSVTRTIALPPGASQDDVSASYRDGVLEVRVHVPEQPAGGHTKIPVVRG</sequence>
<reference evidence="4 5" key="1">
    <citation type="submission" date="2019-09" db="EMBL/GenBank/DDBJ databases">
        <title>Arthrobacter zafarii sp. nov., a moderately thermotolerant and halotolerant actinobacterium isolated from Cholistan desert soil of Pakistan.</title>
        <authorList>
            <person name="Amin A."/>
            <person name="Ahmed I."/>
            <person name="Khalid N."/>
            <person name="Schumann P."/>
            <person name="Busse H.J."/>
            <person name="Khan I.U."/>
            <person name="Li S."/>
            <person name="Li W.J."/>
        </authorList>
    </citation>
    <scope>NUCLEOTIDE SEQUENCE [LARGE SCALE GENOMIC DNA]</scope>
    <source>
        <strain evidence="4 5">NCCP-1664</strain>
    </source>
</reference>
<dbReference type="Proteomes" id="UP000325307">
    <property type="component" value="Unassembled WGS sequence"/>
</dbReference>
<comment type="caution">
    <text evidence="4">The sequence shown here is derived from an EMBL/GenBank/DDBJ whole genome shotgun (WGS) entry which is preliminary data.</text>
</comment>
<dbReference type="EMBL" id="BKDJ01000019">
    <property type="protein sequence ID" value="GER24252.1"/>
    <property type="molecule type" value="Genomic_DNA"/>
</dbReference>
<feature type="domain" description="SHSP" evidence="3">
    <location>
        <begin position="23"/>
        <end position="138"/>
    </location>
</feature>
<dbReference type="Pfam" id="PF00011">
    <property type="entry name" value="HSP20"/>
    <property type="match status" value="1"/>
</dbReference>
<accession>A0A5A7NV39</accession>
<organism evidence="4 5">
    <name type="scientific">Zafaria cholistanensis</name>
    <dbReference type="NCBI Taxonomy" id="1682741"/>
    <lineage>
        <taxon>Bacteria</taxon>
        <taxon>Bacillati</taxon>
        <taxon>Actinomycetota</taxon>
        <taxon>Actinomycetes</taxon>
        <taxon>Micrococcales</taxon>
        <taxon>Micrococcaceae</taxon>
        <taxon>Zafaria</taxon>
    </lineage>
</organism>
<dbReference type="PANTHER" id="PTHR11527">
    <property type="entry name" value="HEAT-SHOCK PROTEIN 20 FAMILY MEMBER"/>
    <property type="match status" value="1"/>
</dbReference>
<evidence type="ECO:0000313" key="5">
    <source>
        <dbReference type="Proteomes" id="UP000325307"/>
    </source>
</evidence>
<protein>
    <recommendedName>
        <fullName evidence="3">SHSP domain-containing protein</fullName>
    </recommendedName>
</protein>
<dbReference type="AlphaFoldDB" id="A0A5A7NV39"/>
<name>A0A5A7NV39_9MICC</name>
<keyword evidence="5" id="KW-1185">Reference proteome</keyword>
<dbReference type="Gene3D" id="2.60.40.790">
    <property type="match status" value="1"/>
</dbReference>
<dbReference type="InterPro" id="IPR002068">
    <property type="entry name" value="A-crystallin/Hsp20_dom"/>
</dbReference>
<evidence type="ECO:0000313" key="4">
    <source>
        <dbReference type="EMBL" id="GER24252.1"/>
    </source>
</evidence>
<evidence type="ECO:0000256" key="2">
    <source>
        <dbReference type="RuleBase" id="RU003616"/>
    </source>
</evidence>
<dbReference type="PROSITE" id="PS01031">
    <property type="entry name" value="SHSP"/>
    <property type="match status" value="1"/>
</dbReference>
<dbReference type="SUPFAM" id="SSF49764">
    <property type="entry name" value="HSP20-like chaperones"/>
    <property type="match status" value="1"/>
</dbReference>
<gene>
    <name evidence="4" type="ORF">NCCP1664_27470</name>
</gene>
<dbReference type="InterPro" id="IPR031107">
    <property type="entry name" value="Small_HSP"/>
</dbReference>
<proteinExistence type="inferred from homology"/>
<evidence type="ECO:0000256" key="1">
    <source>
        <dbReference type="PROSITE-ProRule" id="PRU00285"/>
    </source>
</evidence>
<dbReference type="CDD" id="cd06464">
    <property type="entry name" value="ACD_sHsps-like"/>
    <property type="match status" value="1"/>
</dbReference>
<dbReference type="RefSeq" id="WP_149957842.1">
    <property type="nucleotide sequence ID" value="NZ_BKDJ01000019.1"/>
</dbReference>
<evidence type="ECO:0000259" key="3">
    <source>
        <dbReference type="PROSITE" id="PS01031"/>
    </source>
</evidence>
<dbReference type="InterPro" id="IPR008978">
    <property type="entry name" value="HSP20-like_chaperone"/>
</dbReference>
<dbReference type="OrthoDB" id="3855217at2"/>